<evidence type="ECO:0000256" key="1">
    <source>
        <dbReference type="ARBA" id="ARBA00022630"/>
    </source>
</evidence>
<keyword evidence="4" id="KW-0560">Oxidoreductase</keyword>
<dbReference type="InterPro" id="IPR012733">
    <property type="entry name" value="HB_mOase"/>
</dbReference>
<dbReference type="EMBL" id="VITW01000012">
    <property type="protein sequence ID" value="TWB68148.1"/>
    <property type="molecule type" value="Genomic_DNA"/>
</dbReference>
<sequence length="390" mass="44141">MKVQVCIIGGGPSGLLLSQLLHLKGIDTIVLEKYSRDHVLARIRAGVLEHGFAKLMREAQCGERMDREGEIHNGFEIAHDGVLSKIDLHKHSGGNSVLVYGQTELTRDLYEARDRFGGKVVHNAEDVTPHDLASDRPYVTYRSNGETNRVDCDYIVGADGFHGVSRKSIPKDVLREYEKIYPFGWLGILSRTRPVSPELIYVKHERGFALCSLRSQVLSRYYIQVPLTDKVEDWSDDAFWAELKRRLPDDVAGRLITGPSIEKSIAPLRSFVAEPMSYGRLFLAGDAAHIVPPTGARGLNSAASDIYYLYHAMLAHYQRGDDSGLKGYSAKALARIWKAQRFSWWMTMLLHRFPDRIEYEDRLQQTELDYLLSSETAQRLLAENYVGLPF</sequence>
<dbReference type="GO" id="GO:0043639">
    <property type="term" value="P:benzoate catabolic process"/>
    <property type="evidence" value="ECO:0007669"/>
    <property type="project" value="InterPro"/>
</dbReference>
<dbReference type="NCBIfam" id="TIGR02360">
    <property type="entry name" value="pbenz_hydroxyl"/>
    <property type="match status" value="1"/>
</dbReference>
<evidence type="ECO:0000256" key="2">
    <source>
        <dbReference type="ARBA" id="ARBA00022827"/>
    </source>
</evidence>
<dbReference type="RefSeq" id="WP_080140168.1">
    <property type="nucleotide sequence ID" value="NZ_LWIG01000063.1"/>
</dbReference>
<keyword evidence="5" id="KW-1185">Reference proteome</keyword>
<dbReference type="NCBIfam" id="NF006091">
    <property type="entry name" value="PRK08243.1"/>
    <property type="match status" value="1"/>
</dbReference>
<dbReference type="GO" id="GO:0071949">
    <property type="term" value="F:FAD binding"/>
    <property type="evidence" value="ECO:0007669"/>
    <property type="project" value="InterPro"/>
</dbReference>
<proteinExistence type="predicted"/>
<dbReference type="Gene3D" id="3.30.9.10">
    <property type="entry name" value="D-Amino Acid Oxidase, subunit A, domain 2"/>
    <property type="match status" value="1"/>
</dbReference>
<dbReference type="PANTHER" id="PTHR43004:SF3">
    <property type="entry name" value="P-HYDROXYBENZOATE HYDROXYLASE"/>
    <property type="match status" value="1"/>
</dbReference>
<dbReference type="SUPFAM" id="SSF51905">
    <property type="entry name" value="FAD/NAD(P)-binding domain"/>
    <property type="match status" value="1"/>
</dbReference>
<dbReference type="Proteomes" id="UP000315914">
    <property type="component" value="Unassembled WGS sequence"/>
</dbReference>
<dbReference type="GO" id="GO:0018659">
    <property type="term" value="F:4-hydroxybenzoate 3-monooxygenase activity"/>
    <property type="evidence" value="ECO:0007669"/>
    <property type="project" value="InterPro"/>
</dbReference>
<keyword evidence="2" id="KW-0274">FAD</keyword>
<dbReference type="InterPro" id="IPR036188">
    <property type="entry name" value="FAD/NAD-bd_sf"/>
</dbReference>
<dbReference type="OrthoDB" id="9791689at2"/>
<reference evidence="4 5" key="1">
    <citation type="submission" date="2019-06" db="EMBL/GenBank/DDBJ databases">
        <title>Genomic Encyclopedia of Type Strains, Phase IV (KMG-V): Genome sequencing to study the core and pangenomes of soil and plant-associated prokaryotes.</title>
        <authorList>
            <person name="Whitman W."/>
        </authorList>
    </citation>
    <scope>NUCLEOTIDE SEQUENCE [LARGE SCALE GENOMIC DNA]</scope>
    <source>
        <strain evidence="4 5">BR 10556</strain>
    </source>
</reference>
<dbReference type="InterPro" id="IPR050641">
    <property type="entry name" value="RIFMO-like"/>
</dbReference>
<accession>A0A560JAF0</accession>
<gene>
    <name evidence="4" type="ORF">FBZ95_11250</name>
</gene>
<dbReference type="Gene3D" id="3.50.50.60">
    <property type="entry name" value="FAD/NAD(P)-binding domain"/>
    <property type="match status" value="1"/>
</dbReference>
<dbReference type="PRINTS" id="PR00420">
    <property type="entry name" value="RNGMNOXGNASE"/>
</dbReference>
<organism evidence="4 5">
    <name type="scientific">Bradyrhizobium sacchari</name>
    <dbReference type="NCBI Taxonomy" id="1399419"/>
    <lineage>
        <taxon>Bacteria</taxon>
        <taxon>Pseudomonadati</taxon>
        <taxon>Pseudomonadota</taxon>
        <taxon>Alphaproteobacteria</taxon>
        <taxon>Hyphomicrobiales</taxon>
        <taxon>Nitrobacteraceae</taxon>
        <taxon>Bradyrhizobium</taxon>
    </lineage>
</organism>
<dbReference type="STRING" id="1399419.A5906_15335"/>
<dbReference type="InterPro" id="IPR002938">
    <property type="entry name" value="FAD-bd"/>
</dbReference>
<evidence type="ECO:0000259" key="3">
    <source>
        <dbReference type="Pfam" id="PF01494"/>
    </source>
</evidence>
<name>A0A560JAF0_9BRAD</name>
<dbReference type="PANTHER" id="PTHR43004">
    <property type="entry name" value="TRK SYSTEM POTASSIUM UPTAKE PROTEIN"/>
    <property type="match status" value="1"/>
</dbReference>
<dbReference type="SUPFAM" id="SSF54373">
    <property type="entry name" value="FAD-linked reductases, C-terminal domain"/>
    <property type="match status" value="1"/>
</dbReference>
<evidence type="ECO:0000313" key="5">
    <source>
        <dbReference type="Proteomes" id="UP000315914"/>
    </source>
</evidence>
<evidence type="ECO:0000313" key="4">
    <source>
        <dbReference type="EMBL" id="TWB68148.1"/>
    </source>
</evidence>
<keyword evidence="4" id="KW-0503">Monooxygenase</keyword>
<keyword evidence="1" id="KW-0285">Flavoprotein</keyword>
<dbReference type="AlphaFoldDB" id="A0A560JAF0"/>
<protein>
    <submittedName>
        <fullName evidence="4">p-hydroxybenzoate 3-monooxygenase</fullName>
    </submittedName>
</protein>
<dbReference type="Pfam" id="PF01494">
    <property type="entry name" value="FAD_binding_3"/>
    <property type="match status" value="1"/>
</dbReference>
<comment type="caution">
    <text evidence="4">The sequence shown here is derived from an EMBL/GenBank/DDBJ whole genome shotgun (WGS) entry which is preliminary data.</text>
</comment>
<feature type="domain" description="FAD-binding" evidence="3">
    <location>
        <begin position="2"/>
        <end position="343"/>
    </location>
</feature>